<dbReference type="Proteomes" id="UP001321741">
    <property type="component" value="Chromosome"/>
</dbReference>
<sequence>MKINLDDLTQKIEQQDYLQDLATIKYADLNKSKARVKEQASKMVREAATAIKHNSLSHIALEVTGQRPIVFALENNIINLPYSNYKKVANFFEAGKDYPVLLYFETQSDYLNASGFRIDQLATEEELAADEDKVIANLTTAIMAKLKEVREYQKPEPAAKKTVTKKSTTKTKKTATRTSKAKPAATKKPATKAGKVSAKATKSSK</sequence>
<feature type="compositionally biased region" description="Basic residues" evidence="1">
    <location>
        <begin position="162"/>
        <end position="175"/>
    </location>
</feature>
<dbReference type="EMBL" id="AP026803">
    <property type="protein sequence ID" value="BDR61048.1"/>
    <property type="molecule type" value="Genomic_DNA"/>
</dbReference>
<reference evidence="2 3" key="1">
    <citation type="journal article" date="2023" name="Microbiol. Spectr.">
        <title>Symbiosis of Carpenter Bees with Uncharacterized Lactic Acid Bacteria Showing NAD Auxotrophy.</title>
        <authorList>
            <person name="Kawasaki S."/>
            <person name="Ozawa K."/>
            <person name="Mori T."/>
            <person name="Yamamoto A."/>
            <person name="Ito M."/>
            <person name="Ohkuma M."/>
            <person name="Sakamoto M."/>
            <person name="Matsutani M."/>
        </authorList>
    </citation>
    <scope>NUCLEOTIDE SEQUENCE [LARGE SCALE GENOMIC DNA]</scope>
    <source>
        <strain evidence="2 3">Kim32-2</strain>
    </source>
</reference>
<keyword evidence="3" id="KW-1185">Reference proteome</keyword>
<feature type="compositionally biased region" description="Low complexity" evidence="1">
    <location>
        <begin position="176"/>
        <end position="193"/>
    </location>
</feature>
<evidence type="ECO:0000313" key="2">
    <source>
        <dbReference type="EMBL" id="BDR61048.1"/>
    </source>
</evidence>
<accession>A0ABM8BIB4</accession>
<gene>
    <name evidence="2" type="ORF">KIM322_13090</name>
</gene>
<evidence type="ECO:0000313" key="3">
    <source>
        <dbReference type="Proteomes" id="UP001321741"/>
    </source>
</evidence>
<feature type="region of interest" description="Disordered" evidence="1">
    <location>
        <begin position="153"/>
        <end position="205"/>
    </location>
</feature>
<organism evidence="2 3">
    <name type="scientific">Lactobacillus xylocopicola</name>
    <dbReference type="NCBI Taxonomy" id="2976676"/>
    <lineage>
        <taxon>Bacteria</taxon>
        <taxon>Bacillati</taxon>
        <taxon>Bacillota</taxon>
        <taxon>Bacilli</taxon>
        <taxon>Lactobacillales</taxon>
        <taxon>Lactobacillaceae</taxon>
        <taxon>Lactobacillus</taxon>
    </lineage>
</organism>
<dbReference type="RefSeq" id="WP_317637284.1">
    <property type="nucleotide sequence ID" value="NZ_AP026803.1"/>
</dbReference>
<proteinExistence type="predicted"/>
<protein>
    <submittedName>
        <fullName evidence="2">Uncharacterized protein</fullName>
    </submittedName>
</protein>
<name>A0ABM8BIB4_9LACO</name>
<evidence type="ECO:0000256" key="1">
    <source>
        <dbReference type="SAM" id="MobiDB-lite"/>
    </source>
</evidence>